<proteinExistence type="predicted"/>
<evidence type="ECO:0000313" key="3">
    <source>
        <dbReference type="Proteomes" id="UP000030689"/>
    </source>
</evidence>
<feature type="compositionally biased region" description="Acidic residues" evidence="1">
    <location>
        <begin position="48"/>
        <end position="67"/>
    </location>
</feature>
<feature type="non-terminal residue" evidence="2">
    <location>
        <position position="112"/>
    </location>
</feature>
<dbReference type="Proteomes" id="UP000030689">
    <property type="component" value="Unassembled WGS sequence"/>
</dbReference>
<name>V4L6S9_EUTSA</name>
<feature type="region of interest" description="Disordered" evidence="1">
    <location>
        <begin position="39"/>
        <end position="71"/>
    </location>
</feature>
<dbReference type="STRING" id="72664.V4L6S9"/>
<keyword evidence="3" id="KW-1185">Reference proteome</keyword>
<sequence length="112" mass="12976">MKLKYKMEERKHPLNLNDALSSRSKHHTHYQNVIKKLQQEAAAQEAEAKDEDDEVETVGEGATEAEAETNNVPEDVSSWYLTHFIVHALGFLQCNLKKPVLFVAWFWFCFKP</sequence>
<reference evidence="2 3" key="1">
    <citation type="journal article" date="2013" name="Front. Plant Sci.">
        <title>The Reference Genome of the Halophytic Plant Eutrema salsugineum.</title>
        <authorList>
            <person name="Yang R."/>
            <person name="Jarvis D.E."/>
            <person name="Chen H."/>
            <person name="Beilstein M.A."/>
            <person name="Grimwood J."/>
            <person name="Jenkins J."/>
            <person name="Shu S."/>
            <person name="Prochnik S."/>
            <person name="Xin M."/>
            <person name="Ma C."/>
            <person name="Schmutz J."/>
            <person name="Wing R.A."/>
            <person name="Mitchell-Olds T."/>
            <person name="Schumaker K.S."/>
            <person name="Wang X."/>
        </authorList>
    </citation>
    <scope>NUCLEOTIDE SEQUENCE [LARGE SCALE GENOMIC DNA]</scope>
</reference>
<accession>V4L6S9</accession>
<dbReference type="EMBL" id="KI517426">
    <property type="protein sequence ID" value="ESQ46055.1"/>
    <property type="molecule type" value="Genomic_DNA"/>
</dbReference>
<dbReference type="KEGG" id="eus:EUTSA_v10000433mg"/>
<gene>
    <name evidence="2" type="ORF">EUTSA_v10000433mg</name>
</gene>
<dbReference type="eggNOG" id="KOG2009">
    <property type="taxonomic scope" value="Eukaryota"/>
</dbReference>
<evidence type="ECO:0000313" key="2">
    <source>
        <dbReference type="EMBL" id="ESQ46055.1"/>
    </source>
</evidence>
<evidence type="ECO:0000256" key="1">
    <source>
        <dbReference type="SAM" id="MobiDB-lite"/>
    </source>
</evidence>
<dbReference type="Gramene" id="ESQ46055">
    <property type="protein sequence ID" value="ESQ46055"/>
    <property type="gene ID" value="EUTSA_v10000433mg"/>
</dbReference>
<organism evidence="2 3">
    <name type="scientific">Eutrema salsugineum</name>
    <name type="common">Saltwater cress</name>
    <name type="synonym">Sisymbrium salsugineum</name>
    <dbReference type="NCBI Taxonomy" id="72664"/>
    <lineage>
        <taxon>Eukaryota</taxon>
        <taxon>Viridiplantae</taxon>
        <taxon>Streptophyta</taxon>
        <taxon>Embryophyta</taxon>
        <taxon>Tracheophyta</taxon>
        <taxon>Spermatophyta</taxon>
        <taxon>Magnoliopsida</taxon>
        <taxon>eudicotyledons</taxon>
        <taxon>Gunneridae</taxon>
        <taxon>Pentapetalae</taxon>
        <taxon>rosids</taxon>
        <taxon>malvids</taxon>
        <taxon>Brassicales</taxon>
        <taxon>Brassicaceae</taxon>
        <taxon>Eutremeae</taxon>
        <taxon>Eutrema</taxon>
    </lineage>
</organism>
<dbReference type="AlphaFoldDB" id="V4L6S9"/>
<protein>
    <submittedName>
        <fullName evidence="2">Uncharacterized protein</fullName>
    </submittedName>
</protein>